<reference evidence="4 5" key="1">
    <citation type="journal article" date="2016" name="Nat. Commun.">
        <title>Thousands of microbial genomes shed light on interconnected biogeochemical processes in an aquifer system.</title>
        <authorList>
            <person name="Anantharaman K."/>
            <person name="Brown C.T."/>
            <person name="Hug L.A."/>
            <person name="Sharon I."/>
            <person name="Castelle C.J."/>
            <person name="Probst A.J."/>
            <person name="Thomas B.C."/>
            <person name="Singh A."/>
            <person name="Wilkins M.J."/>
            <person name="Karaoz U."/>
            <person name="Brodie E.L."/>
            <person name="Williams K.H."/>
            <person name="Hubbard S.S."/>
            <person name="Banfield J.F."/>
        </authorList>
    </citation>
    <scope>NUCLEOTIDE SEQUENCE [LARGE SCALE GENOMIC DNA]</scope>
</reference>
<dbReference type="Pfam" id="PF17973">
    <property type="entry name" value="bMG10"/>
    <property type="match status" value="1"/>
</dbReference>
<sequence>MVICFALICCQAAGRTAVMSADTYTADWRTIDSLKDQGLTESALKIVDAIYTKAKASQNADQMIKAIIFKMRFESYKEEYAFIKALDRLNKEFTDAAFPIAPLLHSMLAECYWHYYQNNRYRFYNRTQTVNFDLKDIHTWDLRTIMDRMRNEYKLSLLNADSLKKIKTDMYHEVITDHDESHILRPTVYDVLAHRAVDFFSADDEGLTKPAFEFTLNNAGYFKPFEEFAELSITTQDTGSLKFHAIKILQDLIAFHAKDRNPEALIDVDLKRLAFVRQHAVLADKDALYLNALQALEKRFPKSPASAEVTYRIAMLYHEWAEAYQPRGNQQTRWMNKKALEVCEQAQKQFPGSFGARHCARLTAEIRAKTMGFTNEEMNVPDKPFKALLSYKNIEKIYWRLVPISIEKYRKMTEHHHDTDSLLDTFTKLKPIKEWSTQAPDPGDYQTHSAEAEIPATGIGHYLILAATDPQFSHDHQAIAYSTTQVSHISYIDRVRQEKNGGHEFYVLDREKGTPMKGVIVKVWMQVYDEKACKYKRILHATHVSDQEGHVQVLPVKKDYNSCWVEFINGEDQLYPEDGEFSLNYYDRDRRSKELHTFFFTDRAIYRPGQTIYFKGIVLRTDGEKSEIAANTSTTVRFYNVNEEEVASLNLKTNKYGSVHGSFVAPVNTLNGQMYISGYNGEAYFSVEDYKRPKFEVTVNPFQGTRRLGENVRLDGYAKAYAGSAIDGATIKYRVVRQARFPNWWWCWWRPPSWSAATEVCNGVGATNDTGGFAIDFTAIPDQAVPKTENPIFTYTVYVDVTDMTGETRSGAGYVNIGYTSLTLAIGIPQQVSKETGLTFPIATANLNRTFEPAKGTILVYRLKTPSQVFRSRLWERPDTAIMTQEQHESRFPFDQYGDEMNIASWEKGDKILEAAFDTQKEKEADLAALKKRQPGVYVLEARTKDQFGQDVIDIRYFTLFSEKERGLPYAMADWYMPIKDLCEPGEKAVFLIGSGHDTVRVLYEIEYKEEIVAKQWITLSNEQKRIEIPVEEKHRGNLSYHLTFVRCNRSYRHDGTITIPWTNKELDIAFETFRNKLAPGEKEEWRLKITGKNKDKVVSEMVATLYDASLDAFAMHWWNFNIYPYRYASRAWAADRCFTTQQANVYQNNWNEYPGTPHRYYPELNWFGYNFEGSYYYGSGGGKVMSKKAMSEDDAMAAPMAGRSAPAEKEATTARAMQAAPAPPPAKEPQKDNDAAQAQDLSTVATRTNLNETAFFYPLLETNKDGDILVKFQVPEALTKWRMMGFAHTKDLKYGQTGNMLVTQKDLMVMPNAPRFFRENDRITFTAKVSNLADKDLTGAAQLMLFNAATMEPVDAAFQNKKGQIPFTAKKGQSAKLAWDLAIPEGIGAVTFRTVAKAGAFSDGEEQTIPVLSNSMMLTEGMPLPIRKKETKKFTFEKLVSQNNGSTTLRNFKLTLEFTSNPAWYAIQALPYLMEYPYECAEQVFSRFYANTIAASIANSSPRIKAVFDSWKTQQSGALLSNLEKNQELKSLMLEETPWLLDGKDESERKKRIGLLFDLNKMGNEKERALSKLKKLQLSNGGWPWFEGMPDDRYITQYIATGLGRLGHLGMADLRTDNALWDMTQRCLAYLDDRIREDHESILRSGSSPDLNHLGEIHIQYLYARSYFKDVPIASRNKKAFDYFLGQAKQYWLKNRRYMQGMMALALNRYSDAVTPGKIMRSLKENSITSEEMGMYWKEMYEQPCYWCWYDAPIESQALMVEAFDEVAHDTASVEDLKAWLLKSKQTQNWRTTKATAEACYALLLRGAKWLERKSTVTITLGDTVIDAAKPKGAELEAGTGYFKTSWSGAAITPAMGNITVAKSEAGVAWGAVYWQYSEQLDKITPHETPLKLAKKLFLEQNTPTGPVITPVNEKTALKPGDKLKVRIELRVDRDMEYVHMKDMRASGFEPLNVFSGYRWQDGLGYYESTRDAATNFFFGALRKGTYVFEYPLSVTHAGDFSNGISTIQCMYAPEFTSHGEGIRMKVGK</sequence>
<dbReference type="Gene3D" id="2.60.40.1930">
    <property type="match status" value="1"/>
</dbReference>
<feature type="region of interest" description="Disordered" evidence="2">
    <location>
        <begin position="1198"/>
        <end position="1239"/>
    </location>
</feature>
<dbReference type="InterPro" id="IPR008930">
    <property type="entry name" value="Terpenoid_cyclase/PrenylTrfase"/>
</dbReference>
<dbReference type="EMBL" id="MFYX01000057">
    <property type="protein sequence ID" value="OGK05403.1"/>
    <property type="molecule type" value="Genomic_DNA"/>
</dbReference>
<dbReference type="InterPro" id="IPR002890">
    <property type="entry name" value="MG2"/>
</dbReference>
<dbReference type="Pfam" id="PF01835">
    <property type="entry name" value="MG2"/>
    <property type="match status" value="1"/>
</dbReference>
<evidence type="ECO:0000313" key="4">
    <source>
        <dbReference type="EMBL" id="OGK05403.1"/>
    </source>
</evidence>
<evidence type="ECO:0000313" key="5">
    <source>
        <dbReference type="Proteomes" id="UP000179243"/>
    </source>
</evidence>
<accession>A0A1F7FFJ7</accession>
<protein>
    <recommendedName>
        <fullName evidence="3">Alpha-2-macroglobulin domain-containing protein</fullName>
    </recommendedName>
</protein>
<dbReference type="InterPro" id="IPR041246">
    <property type="entry name" value="Bact_MG10"/>
</dbReference>
<evidence type="ECO:0000256" key="1">
    <source>
        <dbReference type="ARBA" id="ARBA00010556"/>
    </source>
</evidence>
<dbReference type="SUPFAM" id="SSF48239">
    <property type="entry name" value="Terpenoid cyclases/Protein prenyltransferases"/>
    <property type="match status" value="1"/>
</dbReference>
<proteinExistence type="inferred from homology"/>
<dbReference type="Proteomes" id="UP000179243">
    <property type="component" value="Unassembled WGS sequence"/>
</dbReference>
<evidence type="ECO:0000259" key="3">
    <source>
        <dbReference type="SMART" id="SM01360"/>
    </source>
</evidence>
<dbReference type="InterPro" id="IPR001599">
    <property type="entry name" value="Macroglobln_a2"/>
</dbReference>
<dbReference type="GO" id="GO:0004866">
    <property type="term" value="F:endopeptidase inhibitor activity"/>
    <property type="evidence" value="ECO:0007669"/>
    <property type="project" value="InterPro"/>
</dbReference>
<evidence type="ECO:0000256" key="2">
    <source>
        <dbReference type="SAM" id="MobiDB-lite"/>
    </source>
</evidence>
<dbReference type="SMART" id="SM01360">
    <property type="entry name" value="A2M"/>
    <property type="match status" value="1"/>
</dbReference>
<dbReference type="SMART" id="SM01419">
    <property type="entry name" value="Thiol-ester_cl"/>
    <property type="match status" value="1"/>
</dbReference>
<dbReference type="PANTHER" id="PTHR40094">
    <property type="entry name" value="ALPHA-2-MACROGLOBULIN HOMOLOG"/>
    <property type="match status" value="1"/>
</dbReference>
<comment type="similarity">
    <text evidence="1">Belongs to the protease inhibitor I39 (alpha-2-macroglobulin) family. Bacterial alpha-2-macroglobulin subfamily.</text>
</comment>
<feature type="domain" description="Alpha-2-macroglobulin" evidence="3">
    <location>
        <begin position="1254"/>
        <end position="1344"/>
    </location>
</feature>
<dbReference type="InterPro" id="IPR047565">
    <property type="entry name" value="Alpha-macroglob_thiol-ester_cl"/>
</dbReference>
<name>A0A1F7FFJ7_UNCRA</name>
<dbReference type="Pfam" id="PF00207">
    <property type="entry name" value="A2M"/>
    <property type="match status" value="1"/>
</dbReference>
<dbReference type="Gene3D" id="1.50.10.20">
    <property type="match status" value="1"/>
</dbReference>
<dbReference type="PANTHER" id="PTHR40094:SF1">
    <property type="entry name" value="UBIQUITIN DOMAIN-CONTAINING PROTEIN"/>
    <property type="match status" value="1"/>
</dbReference>
<gene>
    <name evidence="4" type="ORF">A2519_03670</name>
</gene>
<comment type="caution">
    <text evidence="4">The sequence shown here is derived from an EMBL/GenBank/DDBJ whole genome shotgun (WGS) entry which is preliminary data.</text>
</comment>
<organism evidence="4 5">
    <name type="scientific">Candidatus Raymondbacteria bacterium RIFOXYD12_FULL_49_13</name>
    <dbReference type="NCBI Taxonomy" id="1817890"/>
    <lineage>
        <taxon>Bacteria</taxon>
        <taxon>Raymondiibacteriota</taxon>
    </lineage>
</organism>
<dbReference type="InterPro" id="IPR051802">
    <property type="entry name" value="YfhM-like"/>
</dbReference>